<reference evidence="2 3" key="1">
    <citation type="submission" date="2015-04" db="EMBL/GenBank/DDBJ databases">
        <title>Taxonomic description and genome sequence of Bacillus campisalis sp. nov., a novel member of the genus Bacillus isolated from solar saltern.</title>
        <authorList>
            <person name="Mathan Kumar R."/>
            <person name="Kaur G."/>
            <person name="Kumar A."/>
            <person name="Singh N.K."/>
            <person name="Kaur N."/>
            <person name="Kumar N."/>
            <person name="Mayilraj S."/>
        </authorList>
    </citation>
    <scope>NUCLEOTIDE SEQUENCE [LARGE SCALE GENOMIC DNA]</scope>
    <source>
        <strain evidence="2 3">SA2-6</strain>
    </source>
</reference>
<evidence type="ECO:0000256" key="1">
    <source>
        <dbReference type="SAM" id="MobiDB-lite"/>
    </source>
</evidence>
<evidence type="ECO:0000313" key="2">
    <source>
        <dbReference type="EMBL" id="KKK33037.1"/>
    </source>
</evidence>
<protein>
    <submittedName>
        <fullName evidence="2">Uncharacterized protein</fullName>
    </submittedName>
</protein>
<sequence>MAEKKKSTKKEEAKSAANAEVEAKAPAANEAEVEVSEELEERLEKAAQQVLEANKKMELKEEREQQEHPMSSLDLIWKSAFEELDGWAKRADYRDEVLLTAVNHYVDSVKRNRENLKAVTHQFNKELADWERSTREELLMSTTAIQHVLPIKSYEEINSVFNRIQKSTSDILKTPYRLVGSEQAADKYAAMVKQYVELRQKGRQEYVRSVKQTANLVYENQKIFVNLFSKQIKSIFPFNKYLEKNEDLVKS</sequence>
<dbReference type="AlphaFoldDB" id="A0A0M2SJJ8"/>
<dbReference type="Proteomes" id="UP000034166">
    <property type="component" value="Unassembled WGS sequence"/>
</dbReference>
<comment type="caution">
    <text evidence="2">The sequence shown here is derived from an EMBL/GenBank/DDBJ whole genome shotgun (WGS) entry which is preliminary data.</text>
</comment>
<evidence type="ECO:0000313" key="3">
    <source>
        <dbReference type="Proteomes" id="UP000034166"/>
    </source>
</evidence>
<gene>
    <name evidence="2" type="ORF">WQ57_24085</name>
</gene>
<dbReference type="InterPro" id="IPR011728">
    <property type="entry name" value="PhaP_Bmeg"/>
</dbReference>
<name>A0A0M2SJJ8_9BACI</name>
<dbReference type="OrthoDB" id="2849572at2"/>
<feature type="compositionally biased region" description="Acidic residues" evidence="1">
    <location>
        <begin position="31"/>
        <end position="41"/>
    </location>
</feature>
<dbReference type="PATRIC" id="fig|1408103.3.peg.5197"/>
<feature type="compositionally biased region" description="Low complexity" evidence="1">
    <location>
        <begin position="15"/>
        <end position="30"/>
    </location>
</feature>
<organism evidence="2 3">
    <name type="scientific">Mesobacillus campisalis</name>
    <dbReference type="NCBI Taxonomy" id="1408103"/>
    <lineage>
        <taxon>Bacteria</taxon>
        <taxon>Bacillati</taxon>
        <taxon>Bacillota</taxon>
        <taxon>Bacilli</taxon>
        <taxon>Bacillales</taxon>
        <taxon>Bacillaceae</taxon>
        <taxon>Mesobacillus</taxon>
    </lineage>
</organism>
<feature type="compositionally biased region" description="Basic and acidic residues" evidence="1">
    <location>
        <begin position="1"/>
        <end position="14"/>
    </location>
</feature>
<proteinExistence type="predicted"/>
<dbReference type="RefSeq" id="WP_046526185.1">
    <property type="nucleotide sequence ID" value="NZ_LAYY01000101.1"/>
</dbReference>
<keyword evidence="3" id="KW-1185">Reference proteome</keyword>
<dbReference type="EMBL" id="LAYY01000101">
    <property type="protein sequence ID" value="KKK33037.1"/>
    <property type="molecule type" value="Genomic_DNA"/>
</dbReference>
<feature type="region of interest" description="Disordered" evidence="1">
    <location>
        <begin position="1"/>
        <end position="43"/>
    </location>
</feature>
<dbReference type="Pfam" id="PF09602">
    <property type="entry name" value="PhaP_Bmeg"/>
    <property type="match status" value="1"/>
</dbReference>
<accession>A0A0M2SJJ8</accession>